<reference evidence="5 6" key="1">
    <citation type="submission" date="2011-10" db="EMBL/GenBank/DDBJ databases">
        <authorList>
            <person name="Genoscope - CEA"/>
        </authorList>
    </citation>
    <scope>NUCLEOTIDE SEQUENCE [LARGE SCALE GENOMIC DNA]</scope>
    <source>
        <strain evidence="5 6">RCC 1105</strain>
    </source>
</reference>
<accession>K8EEI2</accession>
<dbReference type="Gene3D" id="1.10.287.370">
    <property type="match status" value="1"/>
</dbReference>
<dbReference type="RefSeq" id="XP_007513886.1">
    <property type="nucleotide sequence ID" value="XM_007513824.1"/>
</dbReference>
<dbReference type="AlphaFoldDB" id="K8EEI2"/>
<dbReference type="SUPFAM" id="SSF46579">
    <property type="entry name" value="Prefoldin"/>
    <property type="match status" value="1"/>
</dbReference>
<sequence>MSAAAASASSSVKPPSAERKQFTELQQKYIDTTQKLKQLHSQFQQKSVEKQRALLTAKELSVSTNEDDETTTNLYKPIGRGFVLRSREQIERELAQTVKKAEKMMDDCQNQRTFLEGKIEELERNLRELLHGNEGLQRELHEAGLLGGGGMM</sequence>
<dbReference type="Proteomes" id="UP000198341">
    <property type="component" value="Chromosome 4"/>
</dbReference>
<evidence type="ECO:0000256" key="4">
    <source>
        <dbReference type="SAM" id="MobiDB-lite"/>
    </source>
</evidence>
<organism evidence="5 6">
    <name type="scientific">Bathycoccus prasinos</name>
    <dbReference type="NCBI Taxonomy" id="41875"/>
    <lineage>
        <taxon>Eukaryota</taxon>
        <taxon>Viridiplantae</taxon>
        <taxon>Chlorophyta</taxon>
        <taxon>Mamiellophyceae</taxon>
        <taxon>Mamiellales</taxon>
        <taxon>Bathycoccaceae</taxon>
        <taxon>Bathycoccus</taxon>
    </lineage>
</organism>
<dbReference type="PANTHER" id="PTHR20903:SF0">
    <property type="entry name" value="PREFOLDIN SUBUNIT 1"/>
    <property type="match status" value="1"/>
</dbReference>
<keyword evidence="3" id="KW-0175">Coiled coil</keyword>
<dbReference type="GO" id="GO:0016272">
    <property type="term" value="C:prefoldin complex"/>
    <property type="evidence" value="ECO:0007669"/>
    <property type="project" value="InterPro"/>
</dbReference>
<dbReference type="InterPro" id="IPR009053">
    <property type="entry name" value="Prefoldin"/>
</dbReference>
<dbReference type="Pfam" id="PF01920">
    <property type="entry name" value="Prefoldin_2"/>
    <property type="match status" value="1"/>
</dbReference>
<dbReference type="PANTHER" id="PTHR20903">
    <property type="entry name" value="PREFOLDIN SUBUNIT 1-RELATED"/>
    <property type="match status" value="1"/>
</dbReference>
<evidence type="ECO:0000256" key="2">
    <source>
        <dbReference type="ARBA" id="ARBA00023186"/>
    </source>
</evidence>
<dbReference type="InterPro" id="IPR002777">
    <property type="entry name" value="PFD_beta-like"/>
</dbReference>
<dbReference type="EMBL" id="FO082275">
    <property type="protein sequence ID" value="CCO16411.1"/>
    <property type="molecule type" value="Genomic_DNA"/>
</dbReference>
<evidence type="ECO:0000313" key="6">
    <source>
        <dbReference type="Proteomes" id="UP000198341"/>
    </source>
</evidence>
<dbReference type="GO" id="GO:0005737">
    <property type="term" value="C:cytoplasm"/>
    <property type="evidence" value="ECO:0007669"/>
    <property type="project" value="TreeGrafter"/>
</dbReference>
<dbReference type="GO" id="GO:0051082">
    <property type="term" value="F:unfolded protein binding"/>
    <property type="evidence" value="ECO:0007669"/>
    <property type="project" value="InterPro"/>
</dbReference>
<dbReference type="GO" id="GO:0009409">
    <property type="term" value="P:response to cold"/>
    <property type="evidence" value="ECO:0007669"/>
    <property type="project" value="UniProtKB-ARBA"/>
</dbReference>
<evidence type="ECO:0000313" key="5">
    <source>
        <dbReference type="EMBL" id="CCO16411.1"/>
    </source>
</evidence>
<feature type="region of interest" description="Disordered" evidence="4">
    <location>
        <begin position="1"/>
        <end position="20"/>
    </location>
</feature>
<dbReference type="OrthoDB" id="498195at2759"/>
<protein>
    <submittedName>
        <fullName evidence="5">Prefoldin subunit 1</fullName>
    </submittedName>
</protein>
<keyword evidence="2" id="KW-0143">Chaperone</keyword>
<feature type="coiled-coil region" evidence="3">
    <location>
        <begin position="87"/>
        <end position="139"/>
    </location>
</feature>
<proteinExistence type="inferred from homology"/>
<feature type="compositionally biased region" description="Low complexity" evidence="4">
    <location>
        <begin position="1"/>
        <end position="11"/>
    </location>
</feature>
<evidence type="ECO:0000256" key="1">
    <source>
        <dbReference type="ARBA" id="ARBA00008045"/>
    </source>
</evidence>
<dbReference type="GO" id="GO:0044183">
    <property type="term" value="F:protein folding chaperone"/>
    <property type="evidence" value="ECO:0007669"/>
    <property type="project" value="TreeGrafter"/>
</dbReference>
<name>K8EEI2_9CHLO</name>
<comment type="similarity">
    <text evidence="1">Belongs to the prefoldin subunit beta family.</text>
</comment>
<dbReference type="STRING" id="41875.K8EEI2"/>
<keyword evidence="6" id="KW-1185">Reference proteome</keyword>
<dbReference type="KEGG" id="bpg:Bathy04g02920"/>
<evidence type="ECO:0000256" key="3">
    <source>
        <dbReference type="SAM" id="Coils"/>
    </source>
</evidence>
<dbReference type="eggNOG" id="KOG3501">
    <property type="taxonomic scope" value="Eukaryota"/>
</dbReference>
<dbReference type="GeneID" id="19016318"/>
<gene>
    <name evidence="5" type="ORF">Bathy04g02920</name>
</gene>